<reference evidence="4" key="1">
    <citation type="submission" date="2024-01" db="EMBL/GenBank/DDBJ databases">
        <authorList>
            <person name="Webb A."/>
        </authorList>
    </citation>
    <scope>NUCLEOTIDE SEQUENCE</scope>
    <source>
        <strain evidence="4">Pm1</strain>
    </source>
</reference>
<evidence type="ECO:0000256" key="1">
    <source>
        <dbReference type="PROSITE-ProRule" id="PRU00023"/>
    </source>
</evidence>
<sequence>MKARPLESSPRPRHHLHCCEDFQGTNSRKPQQELMAFGSRPETRKRQLFWRNVVKQFNFTDQSERKLLLSLTEGIDWMRMRVLPRDFICRHREIYYLISSPEYERSGAIGRDVTRTFSIFERSCLQDQVEAQQSALFRVLNAIAEAEDGYCQGMNFIAALFLVEGLSEADAYALFLYMLKKRHLAGIYHNSSMFLDTYFHHFEKMFIRDLPILHAHLMEQGFVVAMYGIEWFTTLFSLSTKTDLACAIFDLFFVGVQDIFLRAGLAILKLLEAKLMCMTFEDFLREFKPLVRELDPYHVILQALALQPNHKMHREDTTVYVSREHFIRTMGTTPSCSDTSASSSDNSCADGDEGFAAVDSFGLHRTLPPEMAEAIRLGNGSLVRRLWEEHMIRRHHSTDASIVLANEILHFAIWHGQVPVACFAIDHCNANVDNRDDVGLTPLHFSVIRNQPDMVRLLLAYGARMQETSMQRLSPLELAHCWKRRDTTAARLVLEKEEVCLYCNTKFDALTLETAVCGHCEFRFCCKPQHALCIFKHQCPKASCVRQAQGFGYDRRLSDRTIAASNICNEDSERNNGEDSAQDMTNGCKGRSRGSSTSSATSTCTSTCTSTSREVENSVTLSCGMPELSSIEFVSSSALCGSPMAISWLESPRFDDTASETVGQALTDQETGTFEVWETDRLTFRASWQAQRPFLELPDRPDWYCNARECHFVFALFSQAAKCLRCEGYFCSEHVVNGDTRRCFDCRRDVFSSPHSHTTTGH</sequence>
<protein>
    <recommendedName>
        <fullName evidence="3">Rab-GAP TBC domain-containing protein</fullName>
    </recommendedName>
</protein>
<evidence type="ECO:0000313" key="4">
    <source>
        <dbReference type="EMBL" id="CAK7940424.1"/>
    </source>
</evidence>
<accession>A0AAV1V4Q4</accession>
<organism evidence="4 5">
    <name type="scientific">Peronospora matthiolae</name>
    <dbReference type="NCBI Taxonomy" id="2874970"/>
    <lineage>
        <taxon>Eukaryota</taxon>
        <taxon>Sar</taxon>
        <taxon>Stramenopiles</taxon>
        <taxon>Oomycota</taxon>
        <taxon>Peronosporomycetes</taxon>
        <taxon>Peronosporales</taxon>
        <taxon>Peronosporaceae</taxon>
        <taxon>Peronospora</taxon>
    </lineage>
</organism>
<dbReference type="AlphaFoldDB" id="A0AAV1V4Q4"/>
<name>A0AAV1V4Q4_9STRA</name>
<dbReference type="SMART" id="SM00248">
    <property type="entry name" value="ANK"/>
    <property type="match status" value="2"/>
</dbReference>
<dbReference type="PROSITE" id="PS50088">
    <property type="entry name" value="ANK_REPEAT"/>
    <property type="match status" value="1"/>
</dbReference>
<feature type="compositionally biased region" description="Low complexity" evidence="2">
    <location>
        <begin position="587"/>
        <end position="603"/>
    </location>
</feature>
<dbReference type="InterPro" id="IPR050302">
    <property type="entry name" value="Rab_GAP_TBC_domain"/>
</dbReference>
<dbReference type="PROSITE" id="PS50086">
    <property type="entry name" value="TBC_RABGAP"/>
    <property type="match status" value="1"/>
</dbReference>
<dbReference type="PROSITE" id="PS50297">
    <property type="entry name" value="ANK_REP_REGION"/>
    <property type="match status" value="1"/>
</dbReference>
<dbReference type="EMBL" id="CAKLBY020000258">
    <property type="protein sequence ID" value="CAK7940424.1"/>
    <property type="molecule type" value="Genomic_DNA"/>
</dbReference>
<feature type="region of interest" description="Disordered" evidence="2">
    <location>
        <begin position="572"/>
        <end position="603"/>
    </location>
</feature>
<dbReference type="Gene3D" id="1.25.40.20">
    <property type="entry name" value="Ankyrin repeat-containing domain"/>
    <property type="match status" value="1"/>
</dbReference>
<dbReference type="GO" id="GO:0031267">
    <property type="term" value="F:small GTPase binding"/>
    <property type="evidence" value="ECO:0007669"/>
    <property type="project" value="TreeGrafter"/>
</dbReference>
<dbReference type="InterPro" id="IPR035969">
    <property type="entry name" value="Rab-GAP_TBC_sf"/>
</dbReference>
<dbReference type="GO" id="GO:0005096">
    <property type="term" value="F:GTPase activator activity"/>
    <property type="evidence" value="ECO:0007669"/>
    <property type="project" value="TreeGrafter"/>
</dbReference>
<proteinExistence type="predicted"/>
<dbReference type="Gene3D" id="1.10.472.80">
    <property type="entry name" value="Ypt/Rab-GAP domain of gyp1p, domain 3"/>
    <property type="match status" value="1"/>
</dbReference>
<dbReference type="Pfam" id="PF12796">
    <property type="entry name" value="Ank_2"/>
    <property type="match status" value="1"/>
</dbReference>
<feature type="domain" description="Rab-GAP TBC" evidence="3">
    <location>
        <begin position="40"/>
        <end position="256"/>
    </location>
</feature>
<evidence type="ECO:0000256" key="2">
    <source>
        <dbReference type="SAM" id="MobiDB-lite"/>
    </source>
</evidence>
<feature type="repeat" description="ANK" evidence="1">
    <location>
        <begin position="438"/>
        <end position="470"/>
    </location>
</feature>
<dbReference type="InterPro" id="IPR002110">
    <property type="entry name" value="Ankyrin_rpt"/>
</dbReference>
<comment type="caution">
    <text evidence="4">The sequence shown here is derived from an EMBL/GenBank/DDBJ whole genome shotgun (WGS) entry which is preliminary data.</text>
</comment>
<dbReference type="PANTHER" id="PTHR47219:SF9">
    <property type="entry name" value="GTPASE ACTIVATING PROTEIN AND CENTROSOME-ASSOCIATED, ISOFORM B"/>
    <property type="match status" value="1"/>
</dbReference>
<dbReference type="SMART" id="SM00164">
    <property type="entry name" value="TBC"/>
    <property type="match status" value="1"/>
</dbReference>
<dbReference type="SUPFAM" id="SSF47923">
    <property type="entry name" value="Ypt/Rab-GAP domain of gyp1p"/>
    <property type="match status" value="2"/>
</dbReference>
<keyword evidence="1" id="KW-0040">ANK repeat</keyword>
<dbReference type="PANTHER" id="PTHR47219">
    <property type="entry name" value="RAB GTPASE-ACTIVATING PROTEIN 1-LIKE"/>
    <property type="match status" value="1"/>
</dbReference>
<gene>
    <name evidence="4" type="ORF">PM001_LOCUS25574</name>
</gene>
<dbReference type="Proteomes" id="UP001162060">
    <property type="component" value="Unassembled WGS sequence"/>
</dbReference>
<dbReference type="Pfam" id="PF00566">
    <property type="entry name" value="RabGAP-TBC"/>
    <property type="match status" value="1"/>
</dbReference>
<dbReference type="SUPFAM" id="SSF48403">
    <property type="entry name" value="Ankyrin repeat"/>
    <property type="match status" value="1"/>
</dbReference>
<evidence type="ECO:0000259" key="3">
    <source>
        <dbReference type="PROSITE" id="PS50086"/>
    </source>
</evidence>
<evidence type="ECO:0000313" key="5">
    <source>
        <dbReference type="Proteomes" id="UP001162060"/>
    </source>
</evidence>
<dbReference type="InterPro" id="IPR036770">
    <property type="entry name" value="Ankyrin_rpt-contain_sf"/>
</dbReference>
<dbReference type="Gene3D" id="1.10.8.270">
    <property type="entry name" value="putative rabgap domain of human tbc1 domain family member 14 like domains"/>
    <property type="match status" value="1"/>
</dbReference>
<dbReference type="InterPro" id="IPR000195">
    <property type="entry name" value="Rab-GAP-TBC_dom"/>
</dbReference>